<evidence type="ECO:0000313" key="12">
    <source>
        <dbReference type="Proteomes" id="UP001056483"/>
    </source>
</evidence>
<accession>A0AAE9L4W1</accession>
<proteinExistence type="inferred from homology"/>
<feature type="transmembrane region" description="Helical" evidence="8">
    <location>
        <begin position="54"/>
        <end position="75"/>
    </location>
</feature>
<comment type="subcellular location">
    <subcellularLocation>
        <location evidence="1">Cell membrane</location>
        <topology evidence="1">Single-pass membrane protein</topology>
    </subcellularLocation>
    <subcellularLocation>
        <location evidence="7">Cell membrane</location>
        <topology evidence="7">Single-pass type II membrane protein</topology>
    </subcellularLocation>
</comment>
<reference evidence="10" key="1">
    <citation type="submission" date="2022-05" db="EMBL/GenBank/DDBJ databases">
        <title>Impact of host demography and evolutionary history on endosymbiont molecular evolution: a test in carpenter ants (Genus Camponotus) and their Blochmannia endosymbionts.</title>
        <authorList>
            <person name="Manthey J.D."/>
            <person name="Giron J.C."/>
            <person name="Hruska J.P."/>
        </authorList>
    </citation>
    <scope>NUCLEOTIDE SEQUENCE</scope>
    <source>
        <strain evidence="10">C-049</strain>
        <strain evidence="9">C-050</strain>
    </source>
</reference>
<keyword evidence="6 8" id="KW-0472">Membrane</keyword>
<evidence type="ECO:0000256" key="3">
    <source>
        <dbReference type="ARBA" id="ARBA00022475"/>
    </source>
</evidence>
<dbReference type="Gene3D" id="3.30.420.270">
    <property type="match status" value="1"/>
</dbReference>
<dbReference type="GO" id="GO:0005886">
    <property type="term" value="C:plasma membrane"/>
    <property type="evidence" value="ECO:0007669"/>
    <property type="project" value="UniProtKB-SubCell"/>
</dbReference>
<dbReference type="GO" id="GO:0015031">
    <property type="term" value="P:protein transport"/>
    <property type="evidence" value="ECO:0007669"/>
    <property type="project" value="UniProtKB-KW"/>
</dbReference>
<organism evidence="10 11">
    <name type="scientific">Candidatus Blochmanniella camponoti</name>
    <dbReference type="NCBI Taxonomy" id="108080"/>
    <lineage>
        <taxon>Bacteria</taxon>
        <taxon>Pseudomonadati</taxon>
        <taxon>Pseudomonadota</taxon>
        <taxon>Gammaproteobacteria</taxon>
        <taxon>Enterobacterales</taxon>
        <taxon>Enterobacteriaceae</taxon>
        <taxon>ant endosymbionts</taxon>
        <taxon>Candidatus Blochmanniella</taxon>
    </lineage>
</organism>
<keyword evidence="12" id="KW-1185">Reference proteome</keyword>
<sequence>MKRKRIRNTIKSDINIIPFLDILLVLLMIFMLIPSKWIQSFEVNLPNSPVIPNIINNEKLIITIEILGMGFYNLIVSNKHVEKVRLDQISSEISHQTHIAPNITCLIAASKTVEYDEIIKVLNLLNHIGIHSIGMITNPSV</sequence>
<evidence type="ECO:0000256" key="1">
    <source>
        <dbReference type="ARBA" id="ARBA00004162"/>
    </source>
</evidence>
<keyword evidence="4 7" id="KW-0812">Transmembrane</keyword>
<dbReference type="EMBL" id="CP097750">
    <property type="protein sequence ID" value="URJ24746.1"/>
    <property type="molecule type" value="Genomic_DNA"/>
</dbReference>
<name>A0AAE9L4W1_9ENTR</name>
<feature type="transmembrane region" description="Helical" evidence="8">
    <location>
        <begin position="12"/>
        <end position="34"/>
    </location>
</feature>
<dbReference type="InterPro" id="IPR003400">
    <property type="entry name" value="ExbD"/>
</dbReference>
<evidence type="ECO:0000256" key="7">
    <source>
        <dbReference type="RuleBase" id="RU003879"/>
    </source>
</evidence>
<dbReference type="EMBL" id="CP097751">
    <property type="protein sequence ID" value="URJ27548.1"/>
    <property type="molecule type" value="Genomic_DNA"/>
</dbReference>
<evidence type="ECO:0000256" key="2">
    <source>
        <dbReference type="ARBA" id="ARBA00005811"/>
    </source>
</evidence>
<dbReference type="KEGG" id="bhb:M9394_03310"/>
<dbReference type="Pfam" id="PF02472">
    <property type="entry name" value="ExbD"/>
    <property type="match status" value="1"/>
</dbReference>
<evidence type="ECO:0000256" key="5">
    <source>
        <dbReference type="ARBA" id="ARBA00022989"/>
    </source>
</evidence>
<keyword evidence="7" id="KW-0813">Transport</keyword>
<dbReference type="RefSeq" id="WP_250247488.1">
    <property type="nucleotide sequence ID" value="NZ_CP097749.1"/>
</dbReference>
<dbReference type="Proteomes" id="UP001056323">
    <property type="component" value="Chromosome"/>
</dbReference>
<protein>
    <submittedName>
        <fullName evidence="10">Biopolymer transporter ExbD</fullName>
    </submittedName>
</protein>
<keyword evidence="5 8" id="KW-1133">Transmembrane helix</keyword>
<dbReference type="PANTHER" id="PTHR30558">
    <property type="entry name" value="EXBD MEMBRANE COMPONENT OF PMF-DRIVEN MACROMOLECULE IMPORT SYSTEM"/>
    <property type="match status" value="1"/>
</dbReference>
<evidence type="ECO:0000256" key="6">
    <source>
        <dbReference type="ARBA" id="ARBA00023136"/>
    </source>
</evidence>
<dbReference type="AlphaFoldDB" id="A0AAE9L4W1"/>
<evidence type="ECO:0000313" key="11">
    <source>
        <dbReference type="Proteomes" id="UP001056323"/>
    </source>
</evidence>
<dbReference type="Proteomes" id="UP001056483">
    <property type="component" value="Chromosome"/>
</dbReference>
<evidence type="ECO:0000256" key="8">
    <source>
        <dbReference type="SAM" id="Phobius"/>
    </source>
</evidence>
<comment type="similarity">
    <text evidence="2 7">Belongs to the ExbD/TolR family.</text>
</comment>
<gene>
    <name evidence="10" type="ORF">M9394_03310</name>
    <name evidence="9" type="ORF">M9404_01360</name>
</gene>
<evidence type="ECO:0000313" key="9">
    <source>
        <dbReference type="EMBL" id="URJ24746.1"/>
    </source>
</evidence>
<dbReference type="GO" id="GO:0022857">
    <property type="term" value="F:transmembrane transporter activity"/>
    <property type="evidence" value="ECO:0007669"/>
    <property type="project" value="InterPro"/>
</dbReference>
<keyword evidence="7" id="KW-0653">Protein transport</keyword>
<evidence type="ECO:0000313" key="10">
    <source>
        <dbReference type="EMBL" id="URJ27548.1"/>
    </source>
</evidence>
<dbReference type="PANTHER" id="PTHR30558:SF7">
    <property type="entry name" value="TOL-PAL SYSTEM PROTEIN TOLR"/>
    <property type="match status" value="1"/>
</dbReference>
<keyword evidence="3" id="KW-1003">Cell membrane</keyword>
<evidence type="ECO:0000256" key="4">
    <source>
        <dbReference type="ARBA" id="ARBA00022692"/>
    </source>
</evidence>